<dbReference type="PANTHER" id="PTHR47021">
    <property type="entry name" value="ADP-RIBOSYLATION FACTOR GTPASE-ACTIVATING PROTEIN AGD6-RELATED"/>
    <property type="match status" value="1"/>
</dbReference>
<proteinExistence type="predicted"/>
<dbReference type="EnsemblPlants" id="OBART03G12520.1">
    <property type="protein sequence ID" value="OBART03G12520.1"/>
    <property type="gene ID" value="OBART03G12520"/>
</dbReference>
<reference evidence="2" key="1">
    <citation type="journal article" date="2009" name="Rice">
        <title>De Novo Next Generation Sequencing of Plant Genomes.</title>
        <authorList>
            <person name="Rounsley S."/>
            <person name="Marri P.R."/>
            <person name="Yu Y."/>
            <person name="He R."/>
            <person name="Sisneros N."/>
            <person name="Goicoechea J.L."/>
            <person name="Lee S.J."/>
            <person name="Angelova A."/>
            <person name="Kudrna D."/>
            <person name="Luo M."/>
            <person name="Affourtit J."/>
            <person name="Desany B."/>
            <person name="Knight J."/>
            <person name="Niazi F."/>
            <person name="Egholm M."/>
            <person name="Wing R.A."/>
        </authorList>
    </citation>
    <scope>NUCLEOTIDE SEQUENCE [LARGE SCALE GENOMIC DNA]</scope>
    <source>
        <strain evidence="2">cv. IRGC 105608</strain>
    </source>
</reference>
<sequence>MMPQCQCGYGTSCQMIQNMQYAICGGLGQQQMMMKMAMQLPNMRNQSVGSFGESGAESGRQPPRSKSTQDMYTRQQLEASAANKDSFFARRMAENESKPEGIPPSQGGKYVGFGSSPAPSANRNGAAAQGDVMQVVSQGIGRLSLVAASAAQSAASVVQVGTKEFQSKMREGGYDQKVNETVNVVANKTAEIGSRTWGIMKGVMALASQKVEEYAKEGGNGWGDDWQRKEQGSEPYHRFERETNGNGWNSSSHDGSSKNYNSNSWDDWDEPVKKDEPAKERQSSDSWAGWDDGKDDNFDSYNHSTPSKGSNQNGTTGGSYWTEGGFR</sequence>
<dbReference type="Proteomes" id="UP000026960">
    <property type="component" value="Chromosome 3"/>
</dbReference>
<keyword evidence="3" id="KW-1185">Reference proteome</keyword>
<feature type="region of interest" description="Disordered" evidence="1">
    <location>
        <begin position="45"/>
        <end position="71"/>
    </location>
</feature>
<dbReference type="HOGENOM" id="CLU_850932_0_0_1"/>
<dbReference type="AlphaFoldDB" id="A0A0D3FGW5"/>
<dbReference type="STRING" id="65489.A0A0D3FGW5"/>
<reference evidence="2" key="2">
    <citation type="submission" date="2015-03" db="UniProtKB">
        <authorList>
            <consortium name="EnsemblPlants"/>
        </authorList>
    </citation>
    <scope>IDENTIFICATION</scope>
</reference>
<dbReference type="InterPro" id="IPR044519">
    <property type="entry name" value="ARF_GAP_AGD6/7"/>
</dbReference>
<feature type="region of interest" description="Disordered" evidence="1">
    <location>
        <begin position="216"/>
        <end position="327"/>
    </location>
</feature>
<dbReference type="GO" id="GO:0005096">
    <property type="term" value="F:GTPase activator activity"/>
    <property type="evidence" value="ECO:0007669"/>
    <property type="project" value="InterPro"/>
</dbReference>
<feature type="region of interest" description="Disordered" evidence="1">
    <location>
        <begin position="94"/>
        <end position="125"/>
    </location>
</feature>
<evidence type="ECO:0000256" key="1">
    <source>
        <dbReference type="SAM" id="MobiDB-lite"/>
    </source>
</evidence>
<dbReference type="PaxDb" id="65489-OBART03G12520.1"/>
<name>A0A0D3FGW5_9ORYZ</name>
<organism evidence="2">
    <name type="scientific">Oryza barthii</name>
    <dbReference type="NCBI Taxonomy" id="65489"/>
    <lineage>
        <taxon>Eukaryota</taxon>
        <taxon>Viridiplantae</taxon>
        <taxon>Streptophyta</taxon>
        <taxon>Embryophyta</taxon>
        <taxon>Tracheophyta</taxon>
        <taxon>Spermatophyta</taxon>
        <taxon>Magnoliopsida</taxon>
        <taxon>Liliopsida</taxon>
        <taxon>Poales</taxon>
        <taxon>Poaceae</taxon>
        <taxon>BOP clade</taxon>
        <taxon>Oryzoideae</taxon>
        <taxon>Oryzeae</taxon>
        <taxon>Oryzinae</taxon>
        <taxon>Oryza</taxon>
    </lineage>
</organism>
<evidence type="ECO:0000313" key="2">
    <source>
        <dbReference type="EnsemblPlants" id="OBART03G12520.1"/>
    </source>
</evidence>
<dbReference type="eggNOG" id="KOG0704">
    <property type="taxonomic scope" value="Eukaryota"/>
</dbReference>
<dbReference type="PANTHER" id="PTHR47021:SF4">
    <property type="entry name" value="ADP-RIBOSYLATION FACTOR GTPASE-ACTIVATING PROTEIN AGD6-RELATED"/>
    <property type="match status" value="1"/>
</dbReference>
<feature type="compositionally biased region" description="Polar residues" evidence="1">
    <location>
        <begin position="244"/>
        <end position="265"/>
    </location>
</feature>
<accession>A0A0D3FGW5</accession>
<feature type="compositionally biased region" description="Basic and acidic residues" evidence="1">
    <location>
        <begin position="270"/>
        <end position="283"/>
    </location>
</feature>
<dbReference type="GO" id="GO:0016192">
    <property type="term" value="P:vesicle-mediated transport"/>
    <property type="evidence" value="ECO:0007669"/>
    <property type="project" value="InterPro"/>
</dbReference>
<feature type="compositionally biased region" description="Basic and acidic residues" evidence="1">
    <location>
        <begin position="225"/>
        <end position="243"/>
    </location>
</feature>
<feature type="compositionally biased region" description="Polar residues" evidence="1">
    <location>
        <begin position="299"/>
        <end position="314"/>
    </location>
</feature>
<protein>
    <submittedName>
        <fullName evidence="2">Uncharacterized protein</fullName>
    </submittedName>
</protein>
<dbReference type="Gramene" id="OBART03G12520.1">
    <property type="protein sequence ID" value="OBART03G12520.1"/>
    <property type="gene ID" value="OBART03G12520"/>
</dbReference>
<evidence type="ECO:0000313" key="3">
    <source>
        <dbReference type="Proteomes" id="UP000026960"/>
    </source>
</evidence>